<dbReference type="AlphaFoldDB" id="A0A3B0XFZ0"/>
<feature type="non-terminal residue" evidence="1">
    <location>
        <position position="1"/>
    </location>
</feature>
<sequence>RSVNRMDAGAEPTGMYLRRLLNSGHSFLSIYFNSHCNVI</sequence>
<protein>
    <submittedName>
        <fullName evidence="1">Uncharacterized protein</fullName>
    </submittedName>
</protein>
<organism evidence="1">
    <name type="scientific">hydrothermal vent metagenome</name>
    <dbReference type="NCBI Taxonomy" id="652676"/>
    <lineage>
        <taxon>unclassified sequences</taxon>
        <taxon>metagenomes</taxon>
        <taxon>ecological metagenomes</taxon>
    </lineage>
</organism>
<dbReference type="EMBL" id="UOFJ01000524">
    <property type="protein sequence ID" value="VAW70497.1"/>
    <property type="molecule type" value="Genomic_DNA"/>
</dbReference>
<reference evidence="1" key="1">
    <citation type="submission" date="2018-06" db="EMBL/GenBank/DDBJ databases">
        <authorList>
            <person name="Zhirakovskaya E."/>
        </authorList>
    </citation>
    <scope>NUCLEOTIDE SEQUENCE</scope>
</reference>
<proteinExistence type="predicted"/>
<evidence type="ECO:0000313" key="2">
    <source>
        <dbReference type="EMBL" id="VAW70497.1"/>
    </source>
</evidence>
<dbReference type="EMBL" id="UOFJ01000108">
    <property type="protein sequence ID" value="VAW63520.1"/>
    <property type="molecule type" value="Genomic_DNA"/>
</dbReference>
<accession>A0A3B0XFZ0</accession>
<evidence type="ECO:0000313" key="1">
    <source>
        <dbReference type="EMBL" id="VAW63520.1"/>
    </source>
</evidence>
<gene>
    <name evidence="2" type="ORF">MNBD_GAMMA10-73</name>
    <name evidence="1" type="ORF">MNBD_GAMMA10-937</name>
</gene>
<name>A0A3B0XFZ0_9ZZZZ</name>